<dbReference type="Gene3D" id="3.40.50.720">
    <property type="entry name" value="NAD(P)-binding Rossmann-like Domain"/>
    <property type="match status" value="1"/>
</dbReference>
<evidence type="ECO:0000313" key="3">
    <source>
        <dbReference type="EMBL" id="WEG35378.1"/>
    </source>
</evidence>
<dbReference type="InterPro" id="IPR055170">
    <property type="entry name" value="GFO_IDH_MocA-like_dom"/>
</dbReference>
<organism evidence="3 4">
    <name type="scientific">Amygdalobacter indicium</name>
    <dbReference type="NCBI Taxonomy" id="3029272"/>
    <lineage>
        <taxon>Bacteria</taxon>
        <taxon>Bacillati</taxon>
        <taxon>Bacillota</taxon>
        <taxon>Clostridia</taxon>
        <taxon>Eubacteriales</taxon>
        <taxon>Oscillospiraceae</taxon>
        <taxon>Amygdalobacter</taxon>
    </lineage>
</organism>
<dbReference type="RefSeq" id="WP_315567792.1">
    <property type="nucleotide sequence ID" value="NZ_CP118866.1"/>
</dbReference>
<dbReference type="Gene3D" id="3.30.360.10">
    <property type="entry name" value="Dihydrodipicolinate Reductase, domain 2"/>
    <property type="match status" value="1"/>
</dbReference>
<dbReference type="SUPFAM" id="SSF55347">
    <property type="entry name" value="Glyceraldehyde-3-phosphate dehydrogenase-like, C-terminal domain"/>
    <property type="match status" value="1"/>
</dbReference>
<dbReference type="PANTHER" id="PTHR43249">
    <property type="entry name" value="UDP-N-ACETYL-2-AMINO-2-DEOXY-D-GLUCURONATE OXIDASE"/>
    <property type="match status" value="1"/>
</dbReference>
<dbReference type="InterPro" id="IPR036291">
    <property type="entry name" value="NAD(P)-bd_dom_sf"/>
</dbReference>
<dbReference type="SUPFAM" id="SSF51735">
    <property type="entry name" value="NAD(P)-binding Rossmann-fold domains"/>
    <property type="match status" value="1"/>
</dbReference>
<accession>A0ABY8C3W7</accession>
<sequence length="382" mass="43223">MTNKKYHLILVGLGRVADKHIKAFYHLQRYFSGVTLIDLNEDSCAAFAERNKSFLPAAYNFAVDLESYLQTAAMRQLTAERRVIVGITTPSNLHFTQAEIALTHHCHCLIEKPLTLNIKEAEELINLSHSSGCQVAVGHIYRYFPFVRQLHEKLEQGLIGEIISAQLRLDWGHPQTYYDQAAWRGRYRSDGGVLLNQSIHALDLLFYLLNSEFAHGTCYLAQLNHQMEAEDYAACLIEDSRLRQINLICSTATLPEQHKAMFSLVGKKGDLTIGMHNHRLYLSYHNATGKNCTLKLLLSLLKNLCNFSMPAFWHSWFNPHQAIYYDIISKIGTSSPCTADVVSATAALKAVLSLYKAAKDKKYDNSESLAAAAEMQNYFREN</sequence>
<dbReference type="EMBL" id="CP118868">
    <property type="protein sequence ID" value="WEG35378.1"/>
    <property type="molecule type" value="Genomic_DNA"/>
</dbReference>
<keyword evidence="4" id="KW-1185">Reference proteome</keyword>
<dbReference type="Proteomes" id="UP001220478">
    <property type="component" value="Chromosome"/>
</dbReference>
<evidence type="ECO:0000313" key="4">
    <source>
        <dbReference type="Proteomes" id="UP001220478"/>
    </source>
</evidence>
<dbReference type="Pfam" id="PF22725">
    <property type="entry name" value="GFO_IDH_MocA_C3"/>
    <property type="match status" value="1"/>
</dbReference>
<dbReference type="Pfam" id="PF01408">
    <property type="entry name" value="GFO_IDH_MocA"/>
    <property type="match status" value="1"/>
</dbReference>
<dbReference type="PANTHER" id="PTHR43249:SF1">
    <property type="entry name" value="D-GLUCOSIDE 3-DEHYDROGENASE"/>
    <property type="match status" value="1"/>
</dbReference>
<feature type="domain" description="Gfo/Idh/MocA-like oxidoreductase N-terminal" evidence="1">
    <location>
        <begin position="9"/>
        <end position="139"/>
    </location>
</feature>
<dbReference type="InterPro" id="IPR000683">
    <property type="entry name" value="Gfo/Idh/MocA-like_OxRdtase_N"/>
</dbReference>
<evidence type="ECO:0000259" key="2">
    <source>
        <dbReference type="Pfam" id="PF22725"/>
    </source>
</evidence>
<name>A0ABY8C3W7_9FIRM</name>
<dbReference type="InterPro" id="IPR052515">
    <property type="entry name" value="Gfo/Idh/MocA_Oxidoreductase"/>
</dbReference>
<evidence type="ECO:0000259" key="1">
    <source>
        <dbReference type="Pfam" id="PF01408"/>
    </source>
</evidence>
<gene>
    <name evidence="3" type="ORF">PYS61_05465</name>
</gene>
<feature type="domain" description="GFO/IDH/MocA-like oxidoreductase" evidence="2">
    <location>
        <begin position="147"/>
        <end position="271"/>
    </location>
</feature>
<proteinExistence type="predicted"/>
<reference evidence="3 4" key="1">
    <citation type="submission" date="2023-02" db="EMBL/GenBank/DDBJ databases">
        <title>Novel Oscillospiraceae bacterial genomes.</title>
        <authorList>
            <person name="Srinivasan S."/>
            <person name="Austin M.N."/>
            <person name="Fiedler T.L."/>
            <person name="Strenk S.M."/>
            <person name="Agnew K.J."/>
            <person name="Nagana Gowda G.A."/>
            <person name="Raftery D."/>
            <person name="Beamer M.A."/>
            <person name="Achilles S.L."/>
            <person name="Wiesenfeld H.C."/>
            <person name="Fredricks D.N."/>
            <person name="Hillier S.L."/>
        </authorList>
    </citation>
    <scope>NUCLEOTIDE SEQUENCE [LARGE SCALE GENOMIC DNA]</scope>
    <source>
        <strain evidence="3 4">CHIC02 1186E3-8</strain>
    </source>
</reference>
<protein>
    <submittedName>
        <fullName evidence="3">Gfo/Idh/MocA family oxidoreductase</fullName>
    </submittedName>
</protein>